<keyword evidence="3" id="KW-1185">Reference proteome</keyword>
<dbReference type="Gene3D" id="3.30.559.30">
    <property type="entry name" value="Nonribosomal peptide synthetase, condensation domain"/>
    <property type="match status" value="1"/>
</dbReference>
<comment type="caution">
    <text evidence="2">The sequence shown here is derived from an EMBL/GenBank/DDBJ whole genome shotgun (WGS) entry which is preliminary data.</text>
</comment>
<dbReference type="Proteomes" id="UP001221208">
    <property type="component" value="Unassembled WGS sequence"/>
</dbReference>
<dbReference type="InterPro" id="IPR001242">
    <property type="entry name" value="Condensation_dom"/>
</dbReference>
<sequence length="548" mass="60762">MKPLPQTLPAAAREPAGAAPNNVADLDRWRVAAGPAEAGIVALHTPEGRDFPLGYAQLCFWFVYVALGDTANSLSRLMIDGAIDVRTMEKALNHMLQRHESLRASISDWNPLQRVLPFQPFDLAYLDGSALDEAELGALVGAVSHKMVDTPFDLARPPLLRAQLVRTGAASHVMLLCFPHIVADGGAVHLFEQQLMDTYRRLAQGDGRLPGRAQTLQIADFVAWERQRNAMHGERALQFWRGQLRGHPYARFPDALLERGALRHHDCYAAFPDDSFEKLGELARRHKATLQMCLIAVIGCAVHSVTAQARFTLNSVLESREENGTEGLMAALLRVMPVPLSFGADASFAQVLGEVRQRVLEAYEHKDCPWSVPVGVLAEQRWRHSPRLYTGLIRAAGWLFARLFRRARLYPRFLADFLFMEPFPPEAGWRARLRARPARAARGGIADPVINVNMLQSVFKRDGGAGGGVHAEQLKDPTRLLLSEATSSNWEEDSINFYIVDTGRERPSIRMVCSNLNAHGIEQLLAAVQTALRAASRAPHSALNHMDN</sequence>
<evidence type="ECO:0000313" key="3">
    <source>
        <dbReference type="Proteomes" id="UP001221208"/>
    </source>
</evidence>
<evidence type="ECO:0000313" key="2">
    <source>
        <dbReference type="EMBL" id="MDC8758076.1"/>
    </source>
</evidence>
<dbReference type="Pfam" id="PF00668">
    <property type="entry name" value="Condensation"/>
    <property type="match status" value="1"/>
</dbReference>
<accession>A0ABT5K016</accession>
<evidence type="ECO:0000259" key="1">
    <source>
        <dbReference type="Pfam" id="PF00668"/>
    </source>
</evidence>
<feature type="domain" description="Condensation" evidence="1">
    <location>
        <begin position="76"/>
        <end position="372"/>
    </location>
</feature>
<dbReference type="RefSeq" id="WP_273670749.1">
    <property type="nucleotide sequence ID" value="NZ_JAQQXR010000003.1"/>
</dbReference>
<dbReference type="Gene3D" id="3.30.559.10">
    <property type="entry name" value="Chloramphenicol acetyltransferase-like domain"/>
    <property type="match status" value="1"/>
</dbReference>
<dbReference type="EMBL" id="JAQQXR010000003">
    <property type="protein sequence ID" value="MDC8758076.1"/>
    <property type="molecule type" value="Genomic_DNA"/>
</dbReference>
<organism evidence="2 3">
    <name type="scientific">Janthinobacterium fluminis</name>
    <dbReference type="NCBI Taxonomy" id="2987524"/>
    <lineage>
        <taxon>Bacteria</taxon>
        <taxon>Pseudomonadati</taxon>
        <taxon>Pseudomonadota</taxon>
        <taxon>Betaproteobacteria</taxon>
        <taxon>Burkholderiales</taxon>
        <taxon>Oxalobacteraceae</taxon>
        <taxon>Janthinobacterium</taxon>
    </lineage>
</organism>
<reference evidence="2 3" key="1">
    <citation type="submission" date="2022-10" db="EMBL/GenBank/DDBJ databases">
        <title>Janthinobacterium sp. hw3 Genome sequencing.</title>
        <authorList>
            <person name="Park S."/>
        </authorList>
    </citation>
    <scope>NUCLEOTIDE SEQUENCE [LARGE SCALE GENOMIC DNA]</scope>
    <source>
        <strain evidence="3">hw3</strain>
    </source>
</reference>
<protein>
    <submittedName>
        <fullName evidence="2">Condensation domain-containing protein</fullName>
    </submittedName>
</protein>
<dbReference type="PANTHER" id="PTHR45527:SF1">
    <property type="entry name" value="FATTY ACID SYNTHASE"/>
    <property type="match status" value="1"/>
</dbReference>
<dbReference type="SUPFAM" id="SSF52777">
    <property type="entry name" value="CoA-dependent acyltransferases"/>
    <property type="match status" value="2"/>
</dbReference>
<gene>
    <name evidence="2" type="ORF">OIK44_10795</name>
</gene>
<name>A0ABT5K016_9BURK</name>
<dbReference type="InterPro" id="IPR023213">
    <property type="entry name" value="CAT-like_dom_sf"/>
</dbReference>
<proteinExistence type="predicted"/>
<dbReference type="PANTHER" id="PTHR45527">
    <property type="entry name" value="NONRIBOSOMAL PEPTIDE SYNTHETASE"/>
    <property type="match status" value="1"/>
</dbReference>